<gene>
    <name evidence="10" type="ORF">US54_C0003G0027</name>
</gene>
<evidence type="ECO:0000259" key="9">
    <source>
        <dbReference type="Pfam" id="PF13231"/>
    </source>
</evidence>
<evidence type="ECO:0000256" key="6">
    <source>
        <dbReference type="ARBA" id="ARBA00022989"/>
    </source>
</evidence>
<dbReference type="GO" id="GO:0016763">
    <property type="term" value="F:pentosyltransferase activity"/>
    <property type="evidence" value="ECO:0007669"/>
    <property type="project" value="TreeGrafter"/>
</dbReference>
<feature type="transmembrane region" description="Helical" evidence="8">
    <location>
        <begin position="282"/>
        <end position="300"/>
    </location>
</feature>
<protein>
    <submittedName>
        <fullName evidence="10">4-amino-4-deoxy-L-arabinose transferase and related glycosyltransferases of PMT family</fullName>
    </submittedName>
</protein>
<evidence type="ECO:0000313" key="10">
    <source>
        <dbReference type="EMBL" id="KKQ38799.1"/>
    </source>
</evidence>
<dbReference type="Proteomes" id="UP000034471">
    <property type="component" value="Unassembled WGS sequence"/>
</dbReference>
<dbReference type="GO" id="GO:0009103">
    <property type="term" value="P:lipopolysaccharide biosynthetic process"/>
    <property type="evidence" value="ECO:0007669"/>
    <property type="project" value="UniProtKB-ARBA"/>
</dbReference>
<keyword evidence="4 10" id="KW-0808">Transferase</keyword>
<dbReference type="InterPro" id="IPR038731">
    <property type="entry name" value="RgtA/B/C-like"/>
</dbReference>
<dbReference type="EMBL" id="LBTJ01000003">
    <property type="protein sequence ID" value="KKQ38799.1"/>
    <property type="molecule type" value="Genomic_DNA"/>
</dbReference>
<feature type="transmembrane region" description="Helical" evidence="8">
    <location>
        <begin position="307"/>
        <end position="325"/>
    </location>
</feature>
<dbReference type="STRING" id="1618481.US54_C0003G0027"/>
<evidence type="ECO:0000256" key="3">
    <source>
        <dbReference type="ARBA" id="ARBA00022676"/>
    </source>
</evidence>
<feature type="transmembrane region" description="Helical" evidence="8">
    <location>
        <begin position="364"/>
        <end position="381"/>
    </location>
</feature>
<feature type="transmembrane region" description="Helical" evidence="8">
    <location>
        <begin position="128"/>
        <end position="148"/>
    </location>
</feature>
<proteinExistence type="predicted"/>
<keyword evidence="5 8" id="KW-0812">Transmembrane</keyword>
<keyword evidence="3" id="KW-0328">Glycosyltransferase</keyword>
<evidence type="ECO:0000256" key="1">
    <source>
        <dbReference type="ARBA" id="ARBA00004651"/>
    </source>
</evidence>
<feature type="transmembrane region" description="Helical" evidence="8">
    <location>
        <begin position="224"/>
        <end position="241"/>
    </location>
</feature>
<comment type="caution">
    <text evidence="10">The sequence shown here is derived from an EMBL/GenBank/DDBJ whole genome shotgun (WGS) entry which is preliminary data.</text>
</comment>
<keyword evidence="7 8" id="KW-0472">Membrane</keyword>
<evidence type="ECO:0000256" key="8">
    <source>
        <dbReference type="SAM" id="Phobius"/>
    </source>
</evidence>
<feature type="transmembrane region" description="Helical" evidence="8">
    <location>
        <begin position="178"/>
        <end position="193"/>
    </location>
</feature>
<sequence>MKKKDVLILVVILLIGLGLRLYKIDTPLADLHSWRQADTAAVARNFSRDGINLLKPTYDDLSSIQTGIENPKGLRMVELPIYSAVIALFYKYLPITTLEIYGRFISAVFSMITIGVLYYFALKEKNRLAAIATAGIYAIYPFFVFFSRVILPETTAVACMMLALLFLSLSLNNKKKSIMLFLFGGLFFAVSLLTKPTTIFYSFAAGYLFLQAYKFEIIKQWRPYMFFIIGLAPFILWRWYILQFPEGIPASGWLLTQVNTFEGPKEIFFRPAFFRWIFMERIGIAVFGIYSTVFFVLGAVGKYRNFFLHSILLSGFVYLFTFQGGNVQHEYYQTIALPMLAIIAGVGIANMFELPFKNIHKATLYPAIIVTILFSVVFSYYKVKDYYVFPNDLPHIAELIKTFTLPDDKIVTDRSGDTTLLYLADRKGAPAIYKSLEELHELGYTYLVTSNNGMKQELKSRNFEIVIETDLYLIVKL</sequence>
<feature type="transmembrane region" description="Helical" evidence="8">
    <location>
        <begin position="331"/>
        <end position="352"/>
    </location>
</feature>
<dbReference type="PANTHER" id="PTHR33908">
    <property type="entry name" value="MANNOSYLTRANSFERASE YKCB-RELATED"/>
    <property type="match status" value="1"/>
</dbReference>
<accession>A0A0G0JPG9</accession>
<reference evidence="10 11" key="1">
    <citation type="journal article" date="2015" name="Nature">
        <title>rRNA introns, odd ribosomes, and small enigmatic genomes across a large radiation of phyla.</title>
        <authorList>
            <person name="Brown C.T."/>
            <person name="Hug L.A."/>
            <person name="Thomas B.C."/>
            <person name="Sharon I."/>
            <person name="Castelle C.J."/>
            <person name="Singh A."/>
            <person name="Wilkins M.J."/>
            <person name="Williams K.H."/>
            <person name="Banfield J.F."/>
        </authorList>
    </citation>
    <scope>NUCLEOTIDE SEQUENCE [LARGE SCALE GENOMIC DNA]</scope>
</reference>
<dbReference type="InterPro" id="IPR050297">
    <property type="entry name" value="LipidA_mod_glycosyltrf_83"/>
</dbReference>
<comment type="subcellular location">
    <subcellularLocation>
        <location evidence="1">Cell membrane</location>
        <topology evidence="1">Multi-pass membrane protein</topology>
    </subcellularLocation>
</comment>
<dbReference type="PANTHER" id="PTHR33908:SF11">
    <property type="entry name" value="MEMBRANE PROTEIN"/>
    <property type="match status" value="1"/>
</dbReference>
<feature type="transmembrane region" description="Helical" evidence="8">
    <location>
        <begin position="100"/>
        <end position="121"/>
    </location>
</feature>
<evidence type="ECO:0000256" key="5">
    <source>
        <dbReference type="ARBA" id="ARBA00022692"/>
    </source>
</evidence>
<dbReference type="Pfam" id="PF13231">
    <property type="entry name" value="PMT_2"/>
    <property type="match status" value="1"/>
</dbReference>
<evidence type="ECO:0000256" key="2">
    <source>
        <dbReference type="ARBA" id="ARBA00022475"/>
    </source>
</evidence>
<feature type="transmembrane region" description="Helical" evidence="8">
    <location>
        <begin position="154"/>
        <end position="171"/>
    </location>
</feature>
<feature type="domain" description="Glycosyltransferase RgtA/B/C/D-like" evidence="9">
    <location>
        <begin position="84"/>
        <end position="237"/>
    </location>
</feature>
<name>A0A0G0JPG9_9BACT</name>
<evidence type="ECO:0000256" key="4">
    <source>
        <dbReference type="ARBA" id="ARBA00022679"/>
    </source>
</evidence>
<keyword evidence="6 8" id="KW-1133">Transmembrane helix</keyword>
<evidence type="ECO:0000313" key="11">
    <source>
        <dbReference type="Proteomes" id="UP000034471"/>
    </source>
</evidence>
<evidence type="ECO:0000256" key="7">
    <source>
        <dbReference type="ARBA" id="ARBA00023136"/>
    </source>
</evidence>
<dbReference type="GO" id="GO:0005886">
    <property type="term" value="C:plasma membrane"/>
    <property type="evidence" value="ECO:0007669"/>
    <property type="project" value="UniProtKB-SubCell"/>
</dbReference>
<keyword evidence="2" id="KW-1003">Cell membrane</keyword>
<dbReference type="AlphaFoldDB" id="A0A0G0JPG9"/>
<organism evidence="10 11">
    <name type="scientific">Candidatus Roizmanbacteria bacterium GW2011_GWA2_37_7</name>
    <dbReference type="NCBI Taxonomy" id="1618481"/>
    <lineage>
        <taxon>Bacteria</taxon>
        <taxon>Candidatus Roizmaniibacteriota</taxon>
    </lineage>
</organism>